<dbReference type="InterPro" id="IPR025736">
    <property type="entry name" value="PucR_C-HTH_dom"/>
</dbReference>
<evidence type="ECO:0000256" key="1">
    <source>
        <dbReference type="ARBA" id="ARBA00006754"/>
    </source>
</evidence>
<organism evidence="5 6">
    <name type="scientific">Pseudonocardia eucalypti</name>
    <dbReference type="NCBI Taxonomy" id="648755"/>
    <lineage>
        <taxon>Bacteria</taxon>
        <taxon>Bacillati</taxon>
        <taxon>Actinomycetota</taxon>
        <taxon>Actinomycetes</taxon>
        <taxon>Pseudonocardiales</taxon>
        <taxon>Pseudonocardiaceae</taxon>
        <taxon>Pseudonocardia</taxon>
    </lineage>
</organism>
<dbReference type="Gene3D" id="1.10.10.2840">
    <property type="entry name" value="PucR C-terminal helix-turn-helix domain"/>
    <property type="match status" value="1"/>
</dbReference>
<dbReference type="Pfam" id="PF14361">
    <property type="entry name" value="RsbRD_N"/>
    <property type="match status" value="1"/>
</dbReference>
<gene>
    <name evidence="5" type="ORF">GCM10023321_21520</name>
</gene>
<feature type="domain" description="RsbT co-antagonist protein RsbRD N-terminal" evidence="3">
    <location>
        <begin position="47"/>
        <end position="184"/>
    </location>
</feature>
<dbReference type="PANTHER" id="PTHR33744:SF1">
    <property type="entry name" value="DNA-BINDING TRANSCRIPTIONAL ACTIVATOR ADER"/>
    <property type="match status" value="1"/>
</dbReference>
<dbReference type="InterPro" id="IPR051448">
    <property type="entry name" value="CdaR-like_regulators"/>
</dbReference>
<accession>A0ABP9PVA3</accession>
<dbReference type="InterPro" id="IPR042070">
    <property type="entry name" value="PucR_C-HTH_sf"/>
</dbReference>
<dbReference type="Proteomes" id="UP001428817">
    <property type="component" value="Unassembled WGS sequence"/>
</dbReference>
<name>A0ABP9PVA3_9PSEU</name>
<comment type="caution">
    <text evidence="5">The sequence shown here is derived from an EMBL/GenBank/DDBJ whole genome shotgun (WGS) entry which is preliminary data.</text>
</comment>
<evidence type="ECO:0000259" key="4">
    <source>
        <dbReference type="Pfam" id="PF17853"/>
    </source>
</evidence>
<comment type="similarity">
    <text evidence="1">Belongs to the CdaR family.</text>
</comment>
<dbReference type="EMBL" id="BAABJP010000007">
    <property type="protein sequence ID" value="GAA5152572.1"/>
    <property type="molecule type" value="Genomic_DNA"/>
</dbReference>
<evidence type="ECO:0000313" key="5">
    <source>
        <dbReference type="EMBL" id="GAA5152572.1"/>
    </source>
</evidence>
<feature type="domain" description="PucR C-terminal helix-turn-helix" evidence="2">
    <location>
        <begin position="358"/>
        <end position="413"/>
    </location>
</feature>
<dbReference type="InterPro" id="IPR025751">
    <property type="entry name" value="RsbRD_N_dom"/>
</dbReference>
<dbReference type="RefSeq" id="WP_185066430.1">
    <property type="nucleotide sequence ID" value="NZ_BAABJP010000007.1"/>
</dbReference>
<evidence type="ECO:0008006" key="7">
    <source>
        <dbReference type="Google" id="ProtNLM"/>
    </source>
</evidence>
<dbReference type="InterPro" id="IPR041522">
    <property type="entry name" value="CdaR_GGDEF"/>
</dbReference>
<evidence type="ECO:0000313" key="6">
    <source>
        <dbReference type="Proteomes" id="UP001428817"/>
    </source>
</evidence>
<dbReference type="Pfam" id="PF17853">
    <property type="entry name" value="GGDEF_2"/>
    <property type="match status" value="1"/>
</dbReference>
<protein>
    <recommendedName>
        <fullName evidence="7">PucR family transcriptional regulator</fullName>
    </recommendedName>
</protein>
<proteinExistence type="inferred from homology"/>
<reference evidence="6" key="1">
    <citation type="journal article" date="2019" name="Int. J. Syst. Evol. Microbiol.">
        <title>The Global Catalogue of Microorganisms (GCM) 10K type strain sequencing project: providing services to taxonomists for standard genome sequencing and annotation.</title>
        <authorList>
            <consortium name="The Broad Institute Genomics Platform"/>
            <consortium name="The Broad Institute Genome Sequencing Center for Infectious Disease"/>
            <person name="Wu L."/>
            <person name="Ma J."/>
        </authorList>
    </citation>
    <scope>NUCLEOTIDE SEQUENCE [LARGE SCALE GENOMIC DNA]</scope>
    <source>
        <strain evidence="6">JCM 18303</strain>
    </source>
</reference>
<dbReference type="PANTHER" id="PTHR33744">
    <property type="entry name" value="CARBOHYDRATE DIACID REGULATOR"/>
    <property type="match status" value="1"/>
</dbReference>
<sequence length="427" mass="45658">MTGPGRWIRELSPHEPDALTRSALGAEKVGRFVERLGPGPVGWAVELGRGMAAHIAAQIPELGVDGVVQEIGRGGEAVALGLVAALADAHDLTLAAPPEFLAGPGEAVSRGVGIEHVLRSIHIGHGYASRMVLAAAEQHLPPGERFAELRRISDLLFTAVNALSAEMVREFATVRDAWLASSTAVRIELVRQILDGDPVPVSRTTRTLGYDLTRHHLALVVWSEEPVGPSQLEGVASAMLRSADRTAALILPIGRRRVWAWGSGVHAAPFSGPVAAPAAGVRVAAGLPAPGVRGFRTSHVQALEAARVGAQSRTGRWLFDYAELDLVAMLSTRLDVAAEFVRRELRGLAGPDENAAMLRATLKSYLDAERSLQLAAERLHIARGTVAYRIQRAEQLRGREIGVRRMQLQAALTLAEELGDAVLTERA</sequence>
<evidence type="ECO:0000259" key="2">
    <source>
        <dbReference type="Pfam" id="PF13556"/>
    </source>
</evidence>
<keyword evidence="6" id="KW-1185">Reference proteome</keyword>
<feature type="domain" description="CdaR GGDEF-like" evidence="4">
    <location>
        <begin position="201"/>
        <end position="308"/>
    </location>
</feature>
<evidence type="ECO:0000259" key="3">
    <source>
        <dbReference type="Pfam" id="PF14361"/>
    </source>
</evidence>
<dbReference type="Pfam" id="PF13556">
    <property type="entry name" value="HTH_30"/>
    <property type="match status" value="1"/>
</dbReference>